<feature type="region of interest" description="Disordered" evidence="3">
    <location>
        <begin position="1"/>
        <end position="57"/>
    </location>
</feature>
<dbReference type="InterPro" id="IPR006768">
    <property type="entry name" value="Cwf19-like_C_dom-1"/>
</dbReference>
<evidence type="ECO:0000256" key="2">
    <source>
        <dbReference type="SAM" id="Coils"/>
    </source>
</evidence>
<feature type="region of interest" description="Disordered" evidence="3">
    <location>
        <begin position="785"/>
        <end position="922"/>
    </location>
</feature>
<dbReference type="Pfam" id="PF04676">
    <property type="entry name" value="CwfJ_C_2"/>
    <property type="match status" value="1"/>
</dbReference>
<evidence type="ECO:0000313" key="6">
    <source>
        <dbReference type="EMBL" id="CAK9103730.1"/>
    </source>
</evidence>
<evidence type="ECO:0000313" key="7">
    <source>
        <dbReference type="Proteomes" id="UP001642464"/>
    </source>
</evidence>
<comment type="similarity">
    <text evidence="1">Belongs to the CWF19 family.</text>
</comment>
<feature type="coiled-coil region" evidence="2">
    <location>
        <begin position="92"/>
        <end position="125"/>
    </location>
</feature>
<feature type="compositionally biased region" description="Basic and acidic residues" evidence="3">
    <location>
        <begin position="1"/>
        <end position="13"/>
    </location>
</feature>
<feature type="coiled-coil region" evidence="2">
    <location>
        <begin position="174"/>
        <end position="234"/>
    </location>
</feature>
<feature type="compositionally biased region" description="Polar residues" evidence="3">
    <location>
        <begin position="675"/>
        <end position="685"/>
    </location>
</feature>
<gene>
    <name evidence="6" type="ORF">SCF082_LOCUS48441</name>
</gene>
<dbReference type="PANTHER" id="PTHR12072">
    <property type="entry name" value="CWF19, CELL CYCLE CONTROL PROTEIN"/>
    <property type="match status" value="1"/>
</dbReference>
<feature type="compositionally biased region" description="Basic and acidic residues" evidence="3">
    <location>
        <begin position="844"/>
        <end position="856"/>
    </location>
</feature>
<dbReference type="InterPro" id="IPR040194">
    <property type="entry name" value="Cwf19-like"/>
</dbReference>
<comment type="caution">
    <text evidence="6">The sequence shown here is derived from an EMBL/GenBank/DDBJ whole genome shotgun (WGS) entry which is preliminary data.</text>
</comment>
<protein>
    <submittedName>
        <fullName evidence="6">CWF19-like protein 2</fullName>
    </submittedName>
</protein>
<dbReference type="EMBL" id="CAXAMM010042239">
    <property type="protein sequence ID" value="CAK9103730.1"/>
    <property type="molecule type" value="Genomic_DNA"/>
</dbReference>
<organism evidence="6 7">
    <name type="scientific">Durusdinium trenchii</name>
    <dbReference type="NCBI Taxonomy" id="1381693"/>
    <lineage>
        <taxon>Eukaryota</taxon>
        <taxon>Sar</taxon>
        <taxon>Alveolata</taxon>
        <taxon>Dinophyceae</taxon>
        <taxon>Suessiales</taxon>
        <taxon>Symbiodiniaceae</taxon>
        <taxon>Durusdinium</taxon>
    </lineage>
</organism>
<feature type="region of interest" description="Disordered" evidence="3">
    <location>
        <begin position="947"/>
        <end position="978"/>
    </location>
</feature>
<dbReference type="PANTHER" id="PTHR12072:SF5">
    <property type="entry name" value="CWF19-LIKE PROTEIN 2"/>
    <property type="match status" value="1"/>
</dbReference>
<evidence type="ECO:0000259" key="4">
    <source>
        <dbReference type="Pfam" id="PF04676"/>
    </source>
</evidence>
<feature type="compositionally biased region" description="Polar residues" evidence="3">
    <location>
        <begin position="45"/>
        <end position="56"/>
    </location>
</feature>
<sequence length="1404" mass="158390">MSRIALNERRHSADFGWRADQQPEETQEPKSSSSKHAVQHAGHCSNASTPTVTMSHFGSEADGDWQLQAMRLENKEVDLRCSETEAMIQSKVRQLQRGREQLIKEQKQLQEMQRALKKRQMHEQQVSLEAMQDEEQYILHTDVREPHVSQKSPLSECKGLAAQYAALQQQRVVALHAAQRAEDAQHRLEELQRSEAASLATSSAERMQSLEARLKAHATEAERLVDAAEEAGREEIRKVLAEGFVGLRAAAKLGSKQSSYWTAEAEFAAVESKVEEQAEAAWSEALKNQLAAKKQRQLRAELEMQEKQRVERLETLQMEKREVLLEEEAQKKARLEFRKELKAELQEAESAWLQKMAPIWREESEEVKRRVRSVDLEMQQQQHRMHSWYAEESAALAAREEERAEAWLNQVWARAEAQAEKEVHSVRSMQQRLVQCLDIPIQPHDGAREVQLQQRVWHVEALAEEAAAREVAGRQAEAEACATAIEELKAAHEAACNEQLAWAEEQHKGRCKELEEQGLEAARRESQEQEMRYLQELQTAERTRDEALEAVEALKKRTAALQEEELATVAQMEEHIIAQAAERRQALLGHHWTMLHGHAPGHLAGNASASCSSSGRTLQRPEGLSGWSWNNDFPIVSDAFDREVLGVGGGHGISSAASAMRLLESWEREYDEAPRSTSRASSQRGLSPPLRPPGQNGHAAVGEELNNWPDVRDAISDWGKTYSKEAVPKKLQAFTADSRGLPDVPPVQLVPVQHQNLGLACTLNRAHSIDVRYAVSEKEYNPYLRGEESNLPVPKSASASSIPEHLRVGTPWAKNDWRKRLHKRQEKAVDGKNDEARLSPPRRPRTEPDESKRPEAPGRGPTGGGWRAAKRAAPQRSPSRSRSRRRSRSRGQSRSRKRQRARSSSKSRSSSSASAERRKEQVATAVLNRVKKSEALEDDADEIIRKLQSKYSKGGDSATSNGAEPAGQNPAKDVEEDIDPNKLGALAMEAMLSGDMTRYEELNRRLEKHQASLSAGSDEGNTFKLPLPEEKADNVKVLEQVDAAGRSKKLLETVQSTSVHTKGRNKRGNANAVPGGKDKKGSQGYYEDDEVSLGELIRRERIEGVQDYDANFEKHILKKGGKFKMLEEDEDEAYALGWYENMDKKMDARKGEERRLRQEKNDKNRIQVNLERCTLCMESKKFFRKDAIMSVSPHAYLCVEAQNRCIVPGQVIIVPQDHAMAMTDVDEAAWADVRNYQKCLVSFYESEQPPRAVLFVESSIHRVSRDKALLGAGPHCSIVAYPIEMDLLVQAKTYWKKAFDEAENEFETSHKKVIETDSKGGARTAVPKGFPYVHVDFSLGGGFVHVVDNVVDFPREFVQHVMAGMCELTILDRAYTCKEEYRDACKDLKDRFSKDFDWTKALQS</sequence>
<feature type="region of interest" description="Disordered" evidence="3">
    <location>
        <begin position="672"/>
        <end position="701"/>
    </location>
</feature>
<feature type="domain" description="Cwf19-like C-terminal" evidence="5">
    <location>
        <begin position="1161"/>
        <end position="1263"/>
    </location>
</feature>
<evidence type="ECO:0000256" key="3">
    <source>
        <dbReference type="SAM" id="MobiDB-lite"/>
    </source>
</evidence>
<dbReference type="InterPro" id="IPR006767">
    <property type="entry name" value="Cwf19-like_C_dom-2"/>
</dbReference>
<feature type="coiled-coil region" evidence="2">
    <location>
        <begin position="1142"/>
        <end position="1169"/>
    </location>
</feature>
<evidence type="ECO:0000259" key="5">
    <source>
        <dbReference type="Pfam" id="PF04677"/>
    </source>
</evidence>
<proteinExistence type="inferred from homology"/>
<dbReference type="Proteomes" id="UP001642464">
    <property type="component" value="Unassembled WGS sequence"/>
</dbReference>
<feature type="compositionally biased region" description="Basic residues" evidence="3">
    <location>
        <begin position="879"/>
        <end position="905"/>
    </location>
</feature>
<keyword evidence="2" id="KW-0175">Coiled coil</keyword>
<feature type="region of interest" description="Disordered" evidence="3">
    <location>
        <begin position="1056"/>
        <end position="1085"/>
    </location>
</feature>
<accession>A0ABP0RU94</accession>
<keyword evidence="7" id="KW-1185">Reference proteome</keyword>
<evidence type="ECO:0000256" key="1">
    <source>
        <dbReference type="ARBA" id="ARBA00006795"/>
    </source>
</evidence>
<reference evidence="6 7" key="1">
    <citation type="submission" date="2024-02" db="EMBL/GenBank/DDBJ databases">
        <authorList>
            <person name="Chen Y."/>
            <person name="Shah S."/>
            <person name="Dougan E. K."/>
            <person name="Thang M."/>
            <person name="Chan C."/>
        </authorList>
    </citation>
    <scope>NUCLEOTIDE SEQUENCE [LARGE SCALE GENOMIC DNA]</scope>
</reference>
<feature type="coiled-coil region" evidence="2">
    <location>
        <begin position="497"/>
        <end position="564"/>
    </location>
</feature>
<dbReference type="Pfam" id="PF04677">
    <property type="entry name" value="CwfJ_C_1"/>
    <property type="match status" value="1"/>
</dbReference>
<feature type="domain" description="Cwf19-like protein C-terminal" evidence="4">
    <location>
        <begin position="1308"/>
        <end position="1399"/>
    </location>
</feature>
<name>A0ABP0RU94_9DINO</name>
<feature type="compositionally biased region" description="Basic and acidic residues" evidence="3">
    <location>
        <begin position="826"/>
        <end position="837"/>
    </location>
</feature>